<keyword evidence="6" id="KW-1133">Transmembrane helix</keyword>
<feature type="transmembrane region" description="Helical" evidence="6">
    <location>
        <begin position="6"/>
        <end position="23"/>
    </location>
</feature>
<feature type="active site" description="Nucleophile" evidence="4">
    <location>
        <position position="396"/>
    </location>
</feature>
<keyword evidence="6" id="KW-0812">Transmembrane</keyword>
<dbReference type="AlphaFoldDB" id="A0A813X1U0"/>
<evidence type="ECO:0000256" key="5">
    <source>
        <dbReference type="RuleBase" id="RU003690"/>
    </source>
</evidence>
<keyword evidence="2" id="KW-0378">Hydrolase</keyword>
<name>A0A813X1U0_9BILA</name>
<evidence type="ECO:0000256" key="3">
    <source>
        <dbReference type="ARBA" id="ARBA00023295"/>
    </source>
</evidence>
<dbReference type="Proteomes" id="UP000663868">
    <property type="component" value="Unassembled WGS sequence"/>
</dbReference>
<dbReference type="GO" id="GO:0005975">
    <property type="term" value="P:carbohydrate metabolic process"/>
    <property type="evidence" value="ECO:0007669"/>
    <property type="project" value="InterPro"/>
</dbReference>
<evidence type="ECO:0000256" key="2">
    <source>
        <dbReference type="ARBA" id="ARBA00022801"/>
    </source>
</evidence>
<evidence type="ECO:0000313" key="7">
    <source>
        <dbReference type="EMBL" id="CAF0869252.1"/>
    </source>
</evidence>
<accession>A0A813X1U0</accession>
<dbReference type="Gene3D" id="3.20.20.80">
    <property type="entry name" value="Glycosidases"/>
    <property type="match status" value="1"/>
</dbReference>
<protein>
    <recommendedName>
        <fullName evidence="10">Beta-glucosidase</fullName>
    </recommendedName>
</protein>
<dbReference type="PROSITE" id="PS00572">
    <property type="entry name" value="GLYCOSYL_HYDROL_F1_1"/>
    <property type="match status" value="1"/>
</dbReference>
<evidence type="ECO:0000256" key="1">
    <source>
        <dbReference type="ARBA" id="ARBA00010838"/>
    </source>
</evidence>
<keyword evidence="6" id="KW-0472">Membrane</keyword>
<dbReference type="InterPro" id="IPR018120">
    <property type="entry name" value="Glyco_hydro_1_AS"/>
</dbReference>
<comment type="similarity">
    <text evidence="1 5">Belongs to the glycosyl hydrolase 1 family.</text>
</comment>
<organism evidence="7 9">
    <name type="scientific">Adineta steineri</name>
    <dbReference type="NCBI Taxonomy" id="433720"/>
    <lineage>
        <taxon>Eukaryota</taxon>
        <taxon>Metazoa</taxon>
        <taxon>Spiralia</taxon>
        <taxon>Gnathifera</taxon>
        <taxon>Rotifera</taxon>
        <taxon>Eurotatoria</taxon>
        <taxon>Bdelloidea</taxon>
        <taxon>Adinetida</taxon>
        <taxon>Adinetidae</taxon>
        <taxon>Adineta</taxon>
    </lineage>
</organism>
<dbReference type="PRINTS" id="PR00131">
    <property type="entry name" value="GLHYDRLASE1"/>
</dbReference>
<reference evidence="7" key="1">
    <citation type="submission" date="2021-02" db="EMBL/GenBank/DDBJ databases">
        <authorList>
            <person name="Nowell W R."/>
        </authorList>
    </citation>
    <scope>NUCLEOTIDE SEQUENCE</scope>
</reference>
<dbReference type="EMBL" id="CAJNOE010000077">
    <property type="protein sequence ID" value="CAF0869252.1"/>
    <property type="molecule type" value="Genomic_DNA"/>
</dbReference>
<gene>
    <name evidence="7" type="ORF">IZO911_LOCUS10564</name>
    <name evidence="8" type="ORF">KXQ929_LOCUS8037</name>
</gene>
<evidence type="ECO:0000313" key="8">
    <source>
        <dbReference type="EMBL" id="CAF3656173.1"/>
    </source>
</evidence>
<evidence type="ECO:0008006" key="10">
    <source>
        <dbReference type="Google" id="ProtNLM"/>
    </source>
</evidence>
<dbReference type="PANTHER" id="PTHR10353:SF209">
    <property type="entry name" value="GALACTOLIPID GALACTOSYLTRANSFERASE SFR2, CHLOROPLASTIC"/>
    <property type="match status" value="1"/>
</dbReference>
<keyword evidence="3" id="KW-0326">Glycosidase</keyword>
<dbReference type="EMBL" id="CAJOBB010000342">
    <property type="protein sequence ID" value="CAF3656173.1"/>
    <property type="molecule type" value="Genomic_DNA"/>
</dbReference>
<dbReference type="SUPFAM" id="SSF51445">
    <property type="entry name" value="(Trans)glycosidases"/>
    <property type="match status" value="1"/>
</dbReference>
<dbReference type="Pfam" id="PF00232">
    <property type="entry name" value="Glyco_hydro_1"/>
    <property type="match status" value="1"/>
</dbReference>
<evidence type="ECO:0000313" key="9">
    <source>
        <dbReference type="Proteomes" id="UP000663860"/>
    </source>
</evidence>
<dbReference type="InterPro" id="IPR017853">
    <property type="entry name" value="GH"/>
</dbReference>
<dbReference type="PANTHER" id="PTHR10353">
    <property type="entry name" value="GLYCOSYL HYDROLASE"/>
    <property type="match status" value="1"/>
</dbReference>
<evidence type="ECO:0000256" key="4">
    <source>
        <dbReference type="PROSITE-ProRule" id="PRU10055"/>
    </source>
</evidence>
<proteinExistence type="inferred from homology"/>
<dbReference type="Proteomes" id="UP000663860">
    <property type="component" value="Unassembled WGS sequence"/>
</dbReference>
<dbReference type="GO" id="GO:0008422">
    <property type="term" value="F:beta-glucosidase activity"/>
    <property type="evidence" value="ECO:0007669"/>
    <property type="project" value="TreeGrafter"/>
</dbReference>
<comment type="caution">
    <text evidence="7">The sequence shown here is derived from an EMBL/GenBank/DDBJ whole genome shotgun (WGS) entry which is preliminary data.</text>
</comment>
<evidence type="ECO:0000256" key="6">
    <source>
        <dbReference type="SAM" id="Phobius"/>
    </source>
</evidence>
<dbReference type="InterPro" id="IPR001360">
    <property type="entry name" value="Glyco_hydro_1"/>
</dbReference>
<sequence>MLGLVIVLFCIIIAIIICFRWYLSRVHSSLYWCWDNGNEDKRVSIDTNNVSFPENFLWGTASASYQCEGPGDKEPVTSNWSEWEPTHIKHGQKCGLAVDHYHRYKEDIQLMHTLGCNAYRFSLAWDKIEPIEGQYDKDILTHYHDVLKELHRQSIIPMITFHHFVHPLWFEQRSAFLDSSNISIFVRFSIDMFQEFQDECHLWCTINEPEVYVSGGYFTGIFPPGHKSQPNEASLIMQHLLQAHVDIYDGSKKIAHQPEQHSIGIVKDIFQFDPWNPINPLDIYTSHILDYAMNGCILDFFRTGCFKWTMPGTIHRTYTNSRAPYTNDFIGLNYYSHFLVRFNLFKPSFYEILHRQDDSGSALMTDMPYALYPEGLYRACVRLKNELPRIPIYITENGIADRFDDRRHLFLRRYLYAISRAINEAGCDVRGYFYWSLTDNFEWAEGFDMKFGLYHVDLQTQERTLRDGSKYFQYVIQKHREKYEKKNL</sequence>